<dbReference type="InterPro" id="IPR051559">
    <property type="entry name" value="HIF_prolyl_hydroxylases"/>
</dbReference>
<dbReference type="Gene3D" id="2.60.120.620">
    <property type="entry name" value="q2cbj1_9rhob like domain"/>
    <property type="match status" value="2"/>
</dbReference>
<keyword evidence="1" id="KW-0847">Vitamin C</keyword>
<evidence type="ECO:0000259" key="2">
    <source>
        <dbReference type="Pfam" id="PF13640"/>
    </source>
</evidence>
<dbReference type="GO" id="GO:0031418">
    <property type="term" value="F:L-ascorbic acid binding"/>
    <property type="evidence" value="ECO:0007669"/>
    <property type="project" value="UniProtKB-KW"/>
</dbReference>
<dbReference type="KEGG" id="fcy:FRACYDRAFT_232879"/>
<dbReference type="Pfam" id="PF13640">
    <property type="entry name" value="2OG-FeII_Oxy_3"/>
    <property type="match status" value="1"/>
</dbReference>
<protein>
    <recommendedName>
        <fullName evidence="2">Prolyl 4-hydroxylase alpha subunit Fe(2+) 2OG dioxygenase domain-containing protein</fullName>
    </recommendedName>
</protein>
<gene>
    <name evidence="3" type="ORF">FRACYDRAFT_232879</name>
</gene>
<dbReference type="EMBL" id="KV784353">
    <property type="protein sequence ID" value="OEU22721.1"/>
    <property type="molecule type" value="Genomic_DNA"/>
</dbReference>
<dbReference type="OrthoDB" id="204385at2759"/>
<dbReference type="GO" id="GO:0031543">
    <property type="term" value="F:peptidyl-proline dioxygenase activity"/>
    <property type="evidence" value="ECO:0007669"/>
    <property type="project" value="TreeGrafter"/>
</dbReference>
<name>A0A1E7FX43_9STRA</name>
<dbReference type="InterPro" id="IPR044862">
    <property type="entry name" value="Pro_4_hyd_alph_FE2OG_OXY"/>
</dbReference>
<sequence length="518" mass="58857">MWSSSISTLFPSAFIISSPSHRHHNHVPLRHGEFSHGAGVHSLDHLDFQHLLHSHKLDSQTHDETKSNDRNCINNLQKDYSIIRRGKIYIEHDFITSSEITALQEDIVQLKDSLQFQPSGLSNRVPGDQNLFDASDRLTCTITSDLVEGDHGQYSYIRSVVEEKLQLLKHDLERSLSPSPVNKAFAKNLCDEHDDEHELLIGQKQDLELELAEMYYSISPQNSILPRHNDERHEDTKGDKGWIHDTRRSVSWLIYLNGDDWSSGRGGPVFKSIDANTCEGKLSSSGSGGELRAYCRECPYNVQCGSHDGNIQIGWLRLPNVISELDEIHSKAEFEPIFLDSWVKVPILIDESTKGNIENDEDDGLQWRSMSALYRVKRGLSDAGLNLNSQTKLESQKHTCDYYQQHQHRYSQRQYLSQPFGPDSPSWPSEINLEPSEFVKVLASQLSNEDLRSRFIGTETIHDPDIKVVDVVPRGGTLVLFDSVAVPHEVLEVMSGDRLAIAGWFHELQQPFPNWYGT</sequence>
<dbReference type="AlphaFoldDB" id="A0A1E7FX43"/>
<organism evidence="3 4">
    <name type="scientific">Fragilariopsis cylindrus CCMP1102</name>
    <dbReference type="NCBI Taxonomy" id="635003"/>
    <lineage>
        <taxon>Eukaryota</taxon>
        <taxon>Sar</taxon>
        <taxon>Stramenopiles</taxon>
        <taxon>Ochrophyta</taxon>
        <taxon>Bacillariophyta</taxon>
        <taxon>Bacillariophyceae</taxon>
        <taxon>Bacillariophycidae</taxon>
        <taxon>Bacillariales</taxon>
        <taxon>Bacillariaceae</taxon>
        <taxon>Fragilariopsis</taxon>
    </lineage>
</organism>
<proteinExistence type="predicted"/>
<dbReference type="Proteomes" id="UP000095751">
    <property type="component" value="Unassembled WGS sequence"/>
</dbReference>
<evidence type="ECO:0000256" key="1">
    <source>
        <dbReference type="ARBA" id="ARBA00022896"/>
    </source>
</evidence>
<evidence type="ECO:0000313" key="3">
    <source>
        <dbReference type="EMBL" id="OEU22721.1"/>
    </source>
</evidence>
<dbReference type="PANTHER" id="PTHR12907">
    <property type="entry name" value="EGL NINE HOMOLOG-RELATED"/>
    <property type="match status" value="1"/>
</dbReference>
<dbReference type="InParanoid" id="A0A1E7FX43"/>
<dbReference type="GO" id="GO:0071456">
    <property type="term" value="P:cellular response to hypoxia"/>
    <property type="evidence" value="ECO:0007669"/>
    <property type="project" value="TreeGrafter"/>
</dbReference>
<accession>A0A1E7FX43</accession>
<dbReference type="PANTHER" id="PTHR12907:SF26">
    <property type="entry name" value="HIF PROLYL HYDROXYLASE, ISOFORM C"/>
    <property type="match status" value="1"/>
</dbReference>
<feature type="domain" description="Prolyl 4-hydroxylase alpha subunit Fe(2+) 2OG dioxygenase" evidence="2">
    <location>
        <begin position="466"/>
        <end position="506"/>
    </location>
</feature>
<reference evidence="3 4" key="1">
    <citation type="submission" date="2016-09" db="EMBL/GenBank/DDBJ databases">
        <title>Extensive genetic diversity and differential bi-allelic expression allows diatom success in the polar Southern Ocean.</title>
        <authorList>
            <consortium name="DOE Joint Genome Institute"/>
            <person name="Mock T."/>
            <person name="Otillar R.P."/>
            <person name="Strauss J."/>
            <person name="Dupont C."/>
            <person name="Frickenhaus S."/>
            <person name="Maumus F."/>
            <person name="Mcmullan M."/>
            <person name="Sanges R."/>
            <person name="Schmutz J."/>
            <person name="Toseland A."/>
            <person name="Valas R."/>
            <person name="Veluchamy A."/>
            <person name="Ward B.J."/>
            <person name="Allen A."/>
            <person name="Barry K."/>
            <person name="Falciatore A."/>
            <person name="Ferrante M."/>
            <person name="Fortunato A.E."/>
            <person name="Gloeckner G."/>
            <person name="Gruber A."/>
            <person name="Hipkin R."/>
            <person name="Janech M."/>
            <person name="Kroth P."/>
            <person name="Leese F."/>
            <person name="Lindquist E."/>
            <person name="Lyon B.R."/>
            <person name="Martin J."/>
            <person name="Mayer C."/>
            <person name="Parker M."/>
            <person name="Quesneville H."/>
            <person name="Raymond J."/>
            <person name="Uhlig C."/>
            <person name="Valentin K.U."/>
            <person name="Worden A.Z."/>
            <person name="Armbrust E.V."/>
            <person name="Bowler C."/>
            <person name="Green B."/>
            <person name="Moulton V."/>
            <person name="Van Oosterhout C."/>
            <person name="Grigoriev I."/>
        </authorList>
    </citation>
    <scope>NUCLEOTIDE SEQUENCE [LARGE SCALE GENOMIC DNA]</scope>
    <source>
        <strain evidence="3 4">CCMP1102</strain>
    </source>
</reference>
<evidence type="ECO:0000313" key="4">
    <source>
        <dbReference type="Proteomes" id="UP000095751"/>
    </source>
</evidence>
<dbReference type="GO" id="GO:0008198">
    <property type="term" value="F:ferrous iron binding"/>
    <property type="evidence" value="ECO:0007669"/>
    <property type="project" value="TreeGrafter"/>
</dbReference>
<keyword evidence="4" id="KW-1185">Reference proteome</keyword>